<name>A0A1E3P965_WICAA</name>
<accession>A0A1E3P965</accession>
<evidence type="ECO:0000313" key="3">
    <source>
        <dbReference type="Proteomes" id="UP000094112"/>
    </source>
</evidence>
<dbReference type="EMBL" id="KV454208">
    <property type="protein sequence ID" value="ODQ61953.1"/>
    <property type="molecule type" value="Genomic_DNA"/>
</dbReference>
<keyword evidence="1" id="KW-0812">Transmembrane</keyword>
<dbReference type="Proteomes" id="UP000094112">
    <property type="component" value="Unassembled WGS sequence"/>
</dbReference>
<feature type="transmembrane region" description="Helical" evidence="1">
    <location>
        <begin position="36"/>
        <end position="54"/>
    </location>
</feature>
<dbReference type="PANTHER" id="PTHR39218">
    <property type="entry name" value="OXIDOREDUCTASE 14 KDA SUBUNIT, PUTATIVE (AFU_ORTHOLOGUE AFUA_1G12110)-RELATED"/>
    <property type="match status" value="1"/>
</dbReference>
<sequence>MVGTLSYVGWAGFGVLARGFQLGILRRPWGHFKMGYVYSAALWTGIGYFFYKVVDAEDEILNERVKKLHEARARRKQEAAVPAAEN</sequence>
<keyword evidence="3" id="KW-1185">Reference proteome</keyword>
<keyword evidence="1" id="KW-1133">Transmembrane helix</keyword>
<dbReference type="GeneID" id="30200170"/>
<keyword evidence="1" id="KW-0472">Membrane</keyword>
<gene>
    <name evidence="2" type="ORF">WICANDRAFT_60027</name>
</gene>
<feature type="transmembrane region" description="Helical" evidence="1">
    <location>
        <begin position="6"/>
        <end position="24"/>
    </location>
</feature>
<dbReference type="AlphaFoldDB" id="A0A1E3P965"/>
<evidence type="ECO:0000313" key="2">
    <source>
        <dbReference type="EMBL" id="ODQ61953.1"/>
    </source>
</evidence>
<proteinExistence type="predicted"/>
<evidence type="ECO:0000256" key="1">
    <source>
        <dbReference type="SAM" id="Phobius"/>
    </source>
</evidence>
<organism evidence="2 3">
    <name type="scientific">Wickerhamomyces anomalus (strain ATCC 58044 / CBS 1984 / NCYC 433 / NRRL Y-366-8)</name>
    <name type="common">Yeast</name>
    <name type="synonym">Hansenula anomala</name>
    <dbReference type="NCBI Taxonomy" id="683960"/>
    <lineage>
        <taxon>Eukaryota</taxon>
        <taxon>Fungi</taxon>
        <taxon>Dikarya</taxon>
        <taxon>Ascomycota</taxon>
        <taxon>Saccharomycotina</taxon>
        <taxon>Saccharomycetes</taxon>
        <taxon>Phaffomycetales</taxon>
        <taxon>Wickerhamomycetaceae</taxon>
        <taxon>Wickerhamomyces</taxon>
    </lineage>
</organism>
<reference evidence="2 3" key="1">
    <citation type="journal article" date="2016" name="Proc. Natl. Acad. Sci. U.S.A.">
        <title>Comparative genomics of biotechnologically important yeasts.</title>
        <authorList>
            <person name="Riley R."/>
            <person name="Haridas S."/>
            <person name="Wolfe K.H."/>
            <person name="Lopes M.R."/>
            <person name="Hittinger C.T."/>
            <person name="Goeker M."/>
            <person name="Salamov A.A."/>
            <person name="Wisecaver J.H."/>
            <person name="Long T.M."/>
            <person name="Calvey C.H."/>
            <person name="Aerts A.L."/>
            <person name="Barry K.W."/>
            <person name="Choi C."/>
            <person name="Clum A."/>
            <person name="Coughlan A.Y."/>
            <person name="Deshpande S."/>
            <person name="Douglass A.P."/>
            <person name="Hanson S.J."/>
            <person name="Klenk H.-P."/>
            <person name="LaButti K.M."/>
            <person name="Lapidus A."/>
            <person name="Lindquist E.A."/>
            <person name="Lipzen A.M."/>
            <person name="Meier-Kolthoff J.P."/>
            <person name="Ohm R.A."/>
            <person name="Otillar R.P."/>
            <person name="Pangilinan J.L."/>
            <person name="Peng Y."/>
            <person name="Rokas A."/>
            <person name="Rosa C.A."/>
            <person name="Scheuner C."/>
            <person name="Sibirny A.A."/>
            <person name="Slot J.C."/>
            <person name="Stielow J.B."/>
            <person name="Sun H."/>
            <person name="Kurtzman C.P."/>
            <person name="Blackwell M."/>
            <person name="Grigoriev I.V."/>
            <person name="Jeffries T.W."/>
        </authorList>
    </citation>
    <scope>NUCLEOTIDE SEQUENCE [LARGE SCALE GENOMIC DNA]</scope>
    <source>
        <strain evidence="3">ATCC 58044 / CBS 1984 / NCYC 433 / NRRL Y-366-8</strain>
    </source>
</reference>
<dbReference type="RefSeq" id="XP_019041160.1">
    <property type="nucleotide sequence ID" value="XM_019182924.1"/>
</dbReference>
<dbReference type="OrthoDB" id="2141050at2759"/>
<dbReference type="PANTHER" id="PTHR39218:SF1">
    <property type="entry name" value="OXIDOREDUCTASE 14 KDA SUBUNIT, PUTATIVE (AFU_ORTHOLOGUE AFUA_1G12110)-RELATED"/>
    <property type="match status" value="1"/>
</dbReference>
<protein>
    <submittedName>
        <fullName evidence="2">Uncharacterized protein</fullName>
    </submittedName>
</protein>